<gene>
    <name evidence="3" type="ORF">BO71DRAFT_421679</name>
</gene>
<dbReference type="InterPro" id="IPR050791">
    <property type="entry name" value="Aldo-Keto_reductase"/>
</dbReference>
<evidence type="ECO:0000313" key="3">
    <source>
        <dbReference type="EMBL" id="PYH91336.1"/>
    </source>
</evidence>
<organism evidence="3 4">
    <name type="scientific">Aspergillus ellipticus CBS 707.79</name>
    <dbReference type="NCBI Taxonomy" id="1448320"/>
    <lineage>
        <taxon>Eukaryota</taxon>
        <taxon>Fungi</taxon>
        <taxon>Dikarya</taxon>
        <taxon>Ascomycota</taxon>
        <taxon>Pezizomycotina</taxon>
        <taxon>Eurotiomycetes</taxon>
        <taxon>Eurotiomycetidae</taxon>
        <taxon>Eurotiales</taxon>
        <taxon>Aspergillaceae</taxon>
        <taxon>Aspergillus</taxon>
        <taxon>Aspergillus subgen. Circumdati</taxon>
    </lineage>
</organism>
<reference evidence="3 4" key="1">
    <citation type="submission" date="2018-02" db="EMBL/GenBank/DDBJ databases">
        <title>The genomes of Aspergillus section Nigri reveals drivers in fungal speciation.</title>
        <authorList>
            <consortium name="DOE Joint Genome Institute"/>
            <person name="Vesth T.C."/>
            <person name="Nybo J."/>
            <person name="Theobald S."/>
            <person name="Brandl J."/>
            <person name="Frisvad J.C."/>
            <person name="Nielsen K.F."/>
            <person name="Lyhne E.K."/>
            <person name="Kogle M.E."/>
            <person name="Kuo A."/>
            <person name="Riley R."/>
            <person name="Clum A."/>
            <person name="Nolan M."/>
            <person name="Lipzen A."/>
            <person name="Salamov A."/>
            <person name="Henrissat B."/>
            <person name="Wiebenga A."/>
            <person name="De vries R.P."/>
            <person name="Grigoriev I.V."/>
            <person name="Mortensen U.H."/>
            <person name="Andersen M.R."/>
            <person name="Baker S.E."/>
        </authorList>
    </citation>
    <scope>NUCLEOTIDE SEQUENCE [LARGE SCALE GENOMIC DNA]</scope>
    <source>
        <strain evidence="3 4">CBS 707.79</strain>
    </source>
</reference>
<dbReference type="STRING" id="1448320.A0A319D1F0"/>
<dbReference type="EMBL" id="KZ825949">
    <property type="protein sequence ID" value="PYH91336.1"/>
    <property type="molecule type" value="Genomic_DNA"/>
</dbReference>
<accession>A0A319D1F0</accession>
<dbReference type="OrthoDB" id="37537at2759"/>
<evidence type="ECO:0000256" key="1">
    <source>
        <dbReference type="ARBA" id="ARBA00023002"/>
    </source>
</evidence>
<keyword evidence="4" id="KW-1185">Reference proteome</keyword>
<dbReference type="Pfam" id="PF00248">
    <property type="entry name" value="Aldo_ket_red"/>
    <property type="match status" value="1"/>
</dbReference>
<dbReference type="Proteomes" id="UP000247810">
    <property type="component" value="Unassembled WGS sequence"/>
</dbReference>
<proteinExistence type="predicted"/>
<dbReference type="VEuPathDB" id="FungiDB:BO71DRAFT_421679"/>
<dbReference type="AlphaFoldDB" id="A0A319D1F0"/>
<dbReference type="Gene3D" id="3.20.20.100">
    <property type="entry name" value="NADP-dependent oxidoreductase domain"/>
    <property type="match status" value="1"/>
</dbReference>
<sequence>MAMNKLPSRPLGTNGPLLPHIGLGLMGASGTYGPRLTEAEHLAFLDEAYERGETFWDTADKYNSSETTLGKWFQQSPHKRSSIFLAIKFGICTPSPDNPAPTPGQQYWMNSSPTYCRTALSASRSTASAYLTSTYTTSADWTKTTPIEQPMHELVALKNEGKIRYIGLSECSAASLRRAHGVHPIACGQSVRVLQTARGLGVAVVAYSPLGNGILAGRMRGREDLRGDDPRGRVLPWLREENIEVNLGVVRRAREMAERKDVFVIPGSRAVGRLLENLAAGEVRLEEGEESALRALGEEVLGGQVSGLNLGLGFADTPAL</sequence>
<dbReference type="PANTHER" id="PTHR43625">
    <property type="entry name" value="AFLATOXIN B1 ALDEHYDE REDUCTASE"/>
    <property type="match status" value="1"/>
</dbReference>
<dbReference type="InterPro" id="IPR023210">
    <property type="entry name" value="NADP_OxRdtase_dom"/>
</dbReference>
<evidence type="ECO:0000259" key="2">
    <source>
        <dbReference type="Pfam" id="PF00248"/>
    </source>
</evidence>
<feature type="domain" description="NADP-dependent oxidoreductase" evidence="2">
    <location>
        <begin position="21"/>
        <end position="295"/>
    </location>
</feature>
<name>A0A319D1F0_9EURO</name>
<evidence type="ECO:0000313" key="4">
    <source>
        <dbReference type="Proteomes" id="UP000247810"/>
    </source>
</evidence>
<dbReference type="InterPro" id="IPR036812">
    <property type="entry name" value="NAD(P)_OxRdtase_dom_sf"/>
</dbReference>
<keyword evidence="1" id="KW-0560">Oxidoreductase</keyword>
<dbReference type="GO" id="GO:0016491">
    <property type="term" value="F:oxidoreductase activity"/>
    <property type="evidence" value="ECO:0007669"/>
    <property type="project" value="UniProtKB-KW"/>
</dbReference>
<dbReference type="PANTHER" id="PTHR43625:SF40">
    <property type="entry name" value="ALDO-KETO REDUCTASE YAKC [NADP(+)]"/>
    <property type="match status" value="1"/>
</dbReference>
<dbReference type="SUPFAM" id="SSF51430">
    <property type="entry name" value="NAD(P)-linked oxidoreductase"/>
    <property type="match status" value="1"/>
</dbReference>
<dbReference type="GO" id="GO:0005737">
    <property type="term" value="C:cytoplasm"/>
    <property type="evidence" value="ECO:0007669"/>
    <property type="project" value="TreeGrafter"/>
</dbReference>
<protein>
    <submittedName>
        <fullName evidence="3">Aldo/keto reductase</fullName>
    </submittedName>
</protein>